<evidence type="ECO:0000313" key="2">
    <source>
        <dbReference type="EMBL" id="KAK3943454.1"/>
    </source>
</evidence>
<feature type="region of interest" description="Disordered" evidence="1">
    <location>
        <begin position="1"/>
        <end position="20"/>
    </location>
</feature>
<sequence>MSETQGIPWPDLPAQQGWFSHRSPSSSSVVSDELSDLHISRLNKTWHRPFSHLLIDASHAQNKQDRAGLCRVLLSAVVQGYPPPILINYRPDEKPEPLTPTVDALNATLRVLSGPGIHENDLILWLGGGSWLQVPAEITVRRWLQYRDVLDARLAQTYGSATDIHQRVLFPVTDCKHDRQKCVGSGGGFMGRTRDAIPLLQAALDLTTTPNTTTNTTSPDHRAELEPDTRVWDRLFEGQERSRNQLLTAQRSFFGRLRGLFYGTNNNTITGTGELGIGIDYESRIFQKIAPTTLPDIRFLTYNNRTMLVRPPARNAAKSLYDEPLTLPPELGGSILQGYGPFDPSSEDRLELDQELEEFGRVRWLDVGLVTNIAVPRGNIPAVLDTSQMGHEEVEEWWNKMWYSGRLGKFLLEQYVHPYRFRLAKRGGNKLGWDHGSVWNSMGGKGGLWTDQGGWVRWDHVCGGEYDDVLFGGPGPGPGPAEEGDYDWEDVEETDNDDTKGVEDGTIADEETQTIEGETVKEENRTAGETSTEG</sequence>
<evidence type="ECO:0000256" key="1">
    <source>
        <dbReference type="SAM" id="MobiDB-lite"/>
    </source>
</evidence>
<dbReference type="PANTHER" id="PTHR36587:SF2">
    <property type="entry name" value="EXPRESSION SITE-ASSOCIATED GENE 3 (ESAG3)-LIKE PROTEIN"/>
    <property type="match status" value="1"/>
</dbReference>
<gene>
    <name evidence="2" type="ORF">QBC46DRAFT_419797</name>
</gene>
<protein>
    <submittedName>
        <fullName evidence="2">Uncharacterized protein</fullName>
    </submittedName>
</protein>
<proteinExistence type="predicted"/>
<feature type="region of interest" description="Disordered" evidence="1">
    <location>
        <begin position="471"/>
        <end position="534"/>
    </location>
</feature>
<organism evidence="2 3">
    <name type="scientific">Diplogelasinospora grovesii</name>
    <dbReference type="NCBI Taxonomy" id="303347"/>
    <lineage>
        <taxon>Eukaryota</taxon>
        <taxon>Fungi</taxon>
        <taxon>Dikarya</taxon>
        <taxon>Ascomycota</taxon>
        <taxon>Pezizomycotina</taxon>
        <taxon>Sordariomycetes</taxon>
        <taxon>Sordariomycetidae</taxon>
        <taxon>Sordariales</taxon>
        <taxon>Diplogelasinosporaceae</taxon>
        <taxon>Diplogelasinospora</taxon>
    </lineage>
</organism>
<comment type="caution">
    <text evidence="2">The sequence shown here is derived from an EMBL/GenBank/DDBJ whole genome shotgun (WGS) entry which is preliminary data.</text>
</comment>
<feature type="compositionally biased region" description="Acidic residues" evidence="1">
    <location>
        <begin position="482"/>
        <end position="496"/>
    </location>
</feature>
<evidence type="ECO:0000313" key="3">
    <source>
        <dbReference type="Proteomes" id="UP001303473"/>
    </source>
</evidence>
<dbReference type="AlphaFoldDB" id="A0AAN6NE82"/>
<name>A0AAN6NE82_9PEZI</name>
<accession>A0AAN6NE82</accession>
<dbReference type="EMBL" id="MU853765">
    <property type="protein sequence ID" value="KAK3943454.1"/>
    <property type="molecule type" value="Genomic_DNA"/>
</dbReference>
<dbReference type="PANTHER" id="PTHR36587">
    <property type="entry name" value="EXPRESSION SITE-ASSOCIATED GENE 3 (ESAG3)-LIKE PROTEIN"/>
    <property type="match status" value="1"/>
</dbReference>
<dbReference type="CDD" id="cd22997">
    <property type="entry name" value="GT_LH"/>
    <property type="match status" value="1"/>
</dbReference>
<reference evidence="3" key="1">
    <citation type="journal article" date="2023" name="Mol. Phylogenet. Evol.">
        <title>Genome-scale phylogeny and comparative genomics of the fungal order Sordariales.</title>
        <authorList>
            <person name="Hensen N."/>
            <person name="Bonometti L."/>
            <person name="Westerberg I."/>
            <person name="Brannstrom I.O."/>
            <person name="Guillou S."/>
            <person name="Cros-Aarteil S."/>
            <person name="Calhoun S."/>
            <person name="Haridas S."/>
            <person name="Kuo A."/>
            <person name="Mondo S."/>
            <person name="Pangilinan J."/>
            <person name="Riley R."/>
            <person name="LaButti K."/>
            <person name="Andreopoulos B."/>
            <person name="Lipzen A."/>
            <person name="Chen C."/>
            <person name="Yan M."/>
            <person name="Daum C."/>
            <person name="Ng V."/>
            <person name="Clum A."/>
            <person name="Steindorff A."/>
            <person name="Ohm R.A."/>
            <person name="Martin F."/>
            <person name="Silar P."/>
            <person name="Natvig D.O."/>
            <person name="Lalanne C."/>
            <person name="Gautier V."/>
            <person name="Ament-Velasquez S.L."/>
            <person name="Kruys A."/>
            <person name="Hutchinson M.I."/>
            <person name="Powell A.J."/>
            <person name="Barry K."/>
            <person name="Miller A.N."/>
            <person name="Grigoriev I.V."/>
            <person name="Debuchy R."/>
            <person name="Gladieux P."/>
            <person name="Hiltunen Thoren M."/>
            <person name="Johannesson H."/>
        </authorList>
    </citation>
    <scope>NUCLEOTIDE SEQUENCE [LARGE SCALE GENOMIC DNA]</scope>
    <source>
        <strain evidence="3">CBS 340.73</strain>
    </source>
</reference>
<dbReference type="Proteomes" id="UP001303473">
    <property type="component" value="Unassembled WGS sequence"/>
</dbReference>
<keyword evidence="3" id="KW-1185">Reference proteome</keyword>